<keyword evidence="2" id="KW-1133">Transmembrane helix</keyword>
<feature type="compositionally biased region" description="Polar residues" evidence="1">
    <location>
        <begin position="9"/>
        <end position="21"/>
    </location>
</feature>
<feature type="transmembrane region" description="Helical" evidence="2">
    <location>
        <begin position="202"/>
        <end position="229"/>
    </location>
</feature>
<keyword evidence="4" id="KW-1185">Reference proteome</keyword>
<accession>A0A813F6Q4</accession>
<feature type="region of interest" description="Disordered" evidence="1">
    <location>
        <begin position="1"/>
        <end position="46"/>
    </location>
</feature>
<evidence type="ECO:0000313" key="4">
    <source>
        <dbReference type="Proteomes" id="UP000654075"/>
    </source>
</evidence>
<name>A0A813F6Q4_POLGL</name>
<keyword evidence="2" id="KW-0472">Membrane</keyword>
<evidence type="ECO:0000256" key="2">
    <source>
        <dbReference type="SAM" id="Phobius"/>
    </source>
</evidence>
<dbReference type="SUPFAM" id="SSF52151">
    <property type="entry name" value="FabD/lysophospholipase-like"/>
    <property type="match status" value="1"/>
</dbReference>
<dbReference type="InterPro" id="IPR016035">
    <property type="entry name" value="Acyl_Trfase/lysoPLipase"/>
</dbReference>
<proteinExistence type="predicted"/>
<feature type="transmembrane region" description="Helical" evidence="2">
    <location>
        <begin position="640"/>
        <end position="659"/>
    </location>
</feature>
<feature type="transmembrane region" description="Helical" evidence="2">
    <location>
        <begin position="846"/>
        <end position="872"/>
    </location>
</feature>
<evidence type="ECO:0008006" key="5">
    <source>
        <dbReference type="Google" id="ProtNLM"/>
    </source>
</evidence>
<dbReference type="GO" id="GO:0004623">
    <property type="term" value="F:phospholipase A2 activity"/>
    <property type="evidence" value="ECO:0007669"/>
    <property type="project" value="TreeGrafter"/>
</dbReference>
<dbReference type="PANTHER" id="PTHR10728:SF40">
    <property type="entry name" value="PATATIN FAMILY PROTEIN"/>
    <property type="match status" value="1"/>
</dbReference>
<dbReference type="AlphaFoldDB" id="A0A813F6Q4"/>
<feature type="compositionally biased region" description="Low complexity" evidence="1">
    <location>
        <begin position="37"/>
        <end position="46"/>
    </location>
</feature>
<sequence>MHSGDAQAASYNRVFSEQPAVSNADEPLSSQDEDSDSSSNSEDVNSCCKGLRRRSATSKSTWIRLQEVLSHEEECRRQRRKRWKAELGVESSASLGLCFSGGGVRSADICLGGLWRLAEEGLLPEVSHVSAVSGGAFASAAFATDLLGCWREAPPERGRAAVNSWYRKAARRTILRFQENANYPLQPVRCIQRIRWKSMRRLIGVASLCSLFVFMLLGHPLSFIVWFLMPTLVFFRQIWGWRMQFNLCAPPFRCLNSNCTEFEERFAGASDRVSSLPVNWQHWQTEPFLWAAVGLCSTIGVLRLIGLLHAPLRFEERSSTAAGAKRRKLRLAVLHTLYGVDMLLKRLFVFTILQAFIAMLALKAQIENSGDVGSIWSMLQPGTDNSPLHRTGWELGFNTSQREFVTGLGHGTHDESVIKFESWYTCYNWTMNHWASRELLSVVGTQPGAVPVVVRGGSQHHECGHDFLEGIAGGGEHATGPEADSWFSPDFGAFYWGGIAGEPGKTWAGQGAASPETASFYQDWFSACRASNQGMCFKKADSESSNQLVTGCCESNFTGLVLTGAAVFLALGAFAFLMFESKLVVSIFALLTVPFALAYLVSGIVQWRIFGVVSAAPSATKQGQHLLGHLFRYSQDTWRWLFQGTMILACILMPVNDFIHRGAHLYNKSCLVNSFFHKGQDILLSDCSEVVCPDLIFGCTIMMYKTDFHRETLHDRFSLGSRHLGCAHTHYVATPRSFHVARAMACSAAAMDTFLLTQGDHWSIRFLVLMFNLAQGDWLRVEPLRTLRLNLPLCLAKGNWLRFDRCQRWLDALPITVLLLAIYALLVASESLSQEGSCLPANGVFLAALIAVILVLASTFFMPLCRCLMMFLQPSSLVRSMQMMLLATPVTNMEPPPYLYLGDGGILENSGCLELLLRQTRYILVMENGDDAAFELLTLKRLLHYATEQKVCSFFCPGDPRQSVAEAMEEFQRDDTRTFLHLRILYGWGDSKNNDNNNDNTNNNNNNNSNNSTGGTSSRQEGDLFWVQNRPAGPKGWMAGPQWGPFVPPEEAKEAASPLSEVMNSSSECVLPSAPPLFVVTSPKKNNSKKKKKTQNNNNKRPATRAQRSA</sequence>
<evidence type="ECO:0000256" key="1">
    <source>
        <dbReference type="SAM" id="MobiDB-lite"/>
    </source>
</evidence>
<dbReference type="GO" id="GO:0005829">
    <property type="term" value="C:cytosol"/>
    <property type="evidence" value="ECO:0007669"/>
    <property type="project" value="TreeGrafter"/>
</dbReference>
<organism evidence="3 4">
    <name type="scientific">Polarella glacialis</name>
    <name type="common">Dinoflagellate</name>
    <dbReference type="NCBI Taxonomy" id="89957"/>
    <lineage>
        <taxon>Eukaryota</taxon>
        <taxon>Sar</taxon>
        <taxon>Alveolata</taxon>
        <taxon>Dinophyceae</taxon>
        <taxon>Suessiales</taxon>
        <taxon>Suessiaceae</taxon>
        <taxon>Polarella</taxon>
    </lineage>
</organism>
<dbReference type="GO" id="GO:0046475">
    <property type="term" value="P:glycerophospholipid catabolic process"/>
    <property type="evidence" value="ECO:0007669"/>
    <property type="project" value="TreeGrafter"/>
</dbReference>
<feature type="transmembrane region" description="Helical" evidence="2">
    <location>
        <begin position="331"/>
        <end position="362"/>
    </location>
</feature>
<dbReference type="Gene3D" id="3.40.1090.10">
    <property type="entry name" value="Cytosolic phospholipase A2 catalytic domain"/>
    <property type="match status" value="1"/>
</dbReference>
<feature type="transmembrane region" description="Helical" evidence="2">
    <location>
        <begin position="557"/>
        <end position="577"/>
    </location>
</feature>
<dbReference type="EMBL" id="CAJNNV010024546">
    <property type="protein sequence ID" value="CAE8610137.1"/>
    <property type="molecule type" value="Genomic_DNA"/>
</dbReference>
<evidence type="ECO:0000313" key="3">
    <source>
        <dbReference type="EMBL" id="CAE8610137.1"/>
    </source>
</evidence>
<feature type="region of interest" description="Disordered" evidence="1">
    <location>
        <begin position="991"/>
        <end position="1110"/>
    </location>
</feature>
<keyword evidence="2" id="KW-0812">Transmembrane</keyword>
<feature type="transmembrane region" description="Helical" evidence="2">
    <location>
        <begin position="584"/>
        <end position="605"/>
    </location>
</feature>
<feature type="transmembrane region" description="Helical" evidence="2">
    <location>
        <begin position="809"/>
        <end position="826"/>
    </location>
</feature>
<gene>
    <name evidence="3" type="ORF">PGLA1383_LOCUS27963</name>
</gene>
<feature type="compositionally biased region" description="Low complexity" evidence="1">
    <location>
        <begin position="991"/>
        <end position="1018"/>
    </location>
</feature>
<reference evidence="3" key="1">
    <citation type="submission" date="2021-02" db="EMBL/GenBank/DDBJ databases">
        <authorList>
            <person name="Dougan E. K."/>
            <person name="Rhodes N."/>
            <person name="Thang M."/>
            <person name="Chan C."/>
        </authorList>
    </citation>
    <scope>NUCLEOTIDE SEQUENCE</scope>
</reference>
<comment type="caution">
    <text evidence="3">The sequence shown here is derived from an EMBL/GenBank/DDBJ whole genome shotgun (WGS) entry which is preliminary data.</text>
</comment>
<dbReference type="PANTHER" id="PTHR10728">
    <property type="entry name" value="CYTOSOLIC PHOSPHOLIPASE A2"/>
    <property type="match status" value="1"/>
</dbReference>
<feature type="transmembrane region" description="Helical" evidence="2">
    <location>
        <begin position="288"/>
        <end position="310"/>
    </location>
</feature>
<dbReference type="Proteomes" id="UP000654075">
    <property type="component" value="Unassembled WGS sequence"/>
</dbReference>
<protein>
    <recommendedName>
        <fullName evidence="5">PNPLA domain-containing protein</fullName>
    </recommendedName>
</protein>